<dbReference type="EC" id="5.6.2.4" evidence="5"/>
<evidence type="ECO:0000259" key="6">
    <source>
        <dbReference type="PROSITE" id="PS51192"/>
    </source>
</evidence>
<comment type="caution">
    <text evidence="8">The sequence shown here is derived from an EMBL/GenBank/DDBJ whole genome shotgun (WGS) entry which is preliminary data.</text>
</comment>
<comment type="similarity">
    <text evidence="1">Belongs to the helicase family. RecQ subfamily.</text>
</comment>
<evidence type="ECO:0000313" key="8">
    <source>
        <dbReference type="EMBL" id="KAF9487665.1"/>
    </source>
</evidence>
<dbReference type="GO" id="GO:0005737">
    <property type="term" value="C:cytoplasm"/>
    <property type="evidence" value="ECO:0007669"/>
    <property type="project" value="TreeGrafter"/>
</dbReference>
<dbReference type="EMBL" id="MU154758">
    <property type="protein sequence ID" value="KAF9487665.1"/>
    <property type="molecule type" value="Genomic_DNA"/>
</dbReference>
<accession>A0A9P5ZJC1</accession>
<sequence length="1580" mass="175902">MQPKRKATAEVLHPARKKLRSTSTAITDTVMDSVGAVDAETDLDRAFQSPPNSTTQAVQRVSERQCLLSLPHCPQCKERQSDPDHNRARSTCSDITSGLQFGVSVATSGVIDKAHTIDLMDAQKSLPQLSTGLSLPEPPNLLEARVSLGDDSIVDDPLLRQTPFIVNSNYAILICLECRRVVHIDDTLKHIQGLHASCRAPPRFISKLKSKYPYLAIGPPQIRQRISPIFGLAIPLTQFYTCSRCFACFSQLPSGHGHPCIDTAINSNEQQLYFRSLGQTFSVDHHGSFFPISTPQVANTRSIDDYTLFKAQFDSTDAPGTGRNASLASALQLDEFLAKEGWQRHVSAVAVDVISAITAPPMLSEGWDLLGNETHALMVRIQGIIQQTGPFVQKLIGRRPPNNHDSVWAFNHRAIHSASLKRYSVIVSSMVAFCLRCHAGRSFEYVMPMTPAQKEACQDLRELLDTARRAHTESRSEGSIFGDDIDLTTLLELETDEDEPDGMLKDDMLGVDEGTFCVPELIQPIAITPVQKGILGLLRTLYTQIPREASDGNLFSPLLRFIVLKSLGSDRQWLQARQVTQIIAVFLFCGRQVMMAIMSDVIEKGKLTQFKMAYESVRPFLDEVNEGPIPAMYLLIRPLHQMASSENGAEEFTANDFSGDSVLVNGRVIHFTDIRNFVERVVEEATRIIQEKLLFGLHDVFKSTQDAIYDDLQNTSVRYSCFMDPRNGFAQQQDLLLRTVLSHPKVCGRFHYVDKDGRIVWRPGACYAYMSICHQVEMLLFSGIQLSVGEPGRGTEIASHLISNVAGGTIRNLIVAFGEIGFRGSYNKSSDTTGRDRTMVRVPHRMIGRLFVGLIALVRPLIGIWQLFFSGPAAAFRARDFLFFGPHRAVTSTELSQSLALHTDRLLKCKISIALWRHLATWFINHRMPHPNSKTMLLQAGIQALRAAGQVEQANLPRRLTSRSSTDDSHLLFFNTMLVSAFWHAELGDNRLLHAMNAIKDSETNTHTPFSSDVRRSLTTDIIHAIRADAIPQVISRHQEARETNLGSFRDAAALDLSTGAGPLQPITHFLHPSRLLDLRQFLKDPQARFKDPQQALATELIASRNTSFILIGPTGSGKTLPILLSSSIYDGGNTTVIILPLRAMHTEYQSRASRCRLRCETWMHRSDPSSSPQILLVAVEDCALRSFEYYIRGLICLGRLVRVVIDEAHLLQTHFRFRPCMGQLAYLGQLAVPIILMTATCPQPMERTLFSLVGRTTYQVLRRATERPEIAQGAIGISPYGETQSIEAEAANRISRLMESVSGGDRALLFCWSRDECDEMAELLGWKPYHSSVSLEERERHMQMWRNGETSGLVCTSMLNCCLDYPHVRYVFHLRPPRDAIDYYQAIGRVSRDGKGGTAIIFYDPKILGVNSGDTDEFGRHTIYDMLSNPFRCRRLGSSGFLDGVPLSCIMIPEARICDACQSLLSTSYPKDISFDKSESTMEPINADPTQREIAKRPVDLLSQAAPNPTNNPARLASFGNHFLAAQASLTPLAIESSNCAELLLRAAYLPSSSAMLGSWILCSIRRMGKVGQRSQGAY</sequence>
<keyword evidence="2" id="KW-0547">Nucleotide-binding</keyword>
<dbReference type="PANTHER" id="PTHR13710:SF149">
    <property type="entry name" value="ATP-DEPENDENT DNA HELICASE TLH2"/>
    <property type="match status" value="1"/>
</dbReference>
<dbReference type="InterPro" id="IPR027417">
    <property type="entry name" value="P-loop_NTPase"/>
</dbReference>
<proteinExistence type="inferred from homology"/>
<name>A0A9P5ZJC1_PLEER</name>
<dbReference type="GO" id="GO:0009378">
    <property type="term" value="F:four-way junction helicase activity"/>
    <property type="evidence" value="ECO:0007669"/>
    <property type="project" value="TreeGrafter"/>
</dbReference>
<reference evidence="8" key="1">
    <citation type="submission" date="2020-11" db="EMBL/GenBank/DDBJ databases">
        <authorList>
            <consortium name="DOE Joint Genome Institute"/>
            <person name="Ahrendt S."/>
            <person name="Riley R."/>
            <person name="Andreopoulos W."/>
            <person name="Labutti K."/>
            <person name="Pangilinan J."/>
            <person name="Ruiz-Duenas F.J."/>
            <person name="Barrasa J.M."/>
            <person name="Sanchez-Garcia M."/>
            <person name="Camarero S."/>
            <person name="Miyauchi S."/>
            <person name="Serrano A."/>
            <person name="Linde D."/>
            <person name="Babiker R."/>
            <person name="Drula E."/>
            <person name="Ayuso-Fernandez I."/>
            <person name="Pacheco R."/>
            <person name="Padilla G."/>
            <person name="Ferreira P."/>
            <person name="Barriuso J."/>
            <person name="Kellner H."/>
            <person name="Castanera R."/>
            <person name="Alfaro M."/>
            <person name="Ramirez L."/>
            <person name="Pisabarro A.G."/>
            <person name="Kuo A."/>
            <person name="Tritt A."/>
            <person name="Lipzen A."/>
            <person name="He G."/>
            <person name="Yan M."/>
            <person name="Ng V."/>
            <person name="Cullen D."/>
            <person name="Martin F."/>
            <person name="Rosso M.-N."/>
            <person name="Henrissat B."/>
            <person name="Hibbett D."/>
            <person name="Martinez A.T."/>
            <person name="Grigoriev I.V."/>
        </authorList>
    </citation>
    <scope>NUCLEOTIDE SEQUENCE</scope>
    <source>
        <strain evidence="8">ATCC 90797</strain>
    </source>
</reference>
<dbReference type="InterPro" id="IPR001650">
    <property type="entry name" value="Helicase_C-like"/>
</dbReference>
<dbReference type="PANTHER" id="PTHR13710">
    <property type="entry name" value="DNA HELICASE RECQ FAMILY MEMBER"/>
    <property type="match status" value="1"/>
</dbReference>
<dbReference type="Pfam" id="PF00270">
    <property type="entry name" value="DEAD"/>
    <property type="match status" value="1"/>
</dbReference>
<feature type="domain" description="Helicase C-terminal" evidence="7">
    <location>
        <begin position="1294"/>
        <end position="1443"/>
    </location>
</feature>
<dbReference type="InterPro" id="IPR011545">
    <property type="entry name" value="DEAD/DEAH_box_helicase_dom"/>
</dbReference>
<dbReference type="GO" id="GO:0005694">
    <property type="term" value="C:chromosome"/>
    <property type="evidence" value="ECO:0007669"/>
    <property type="project" value="TreeGrafter"/>
</dbReference>
<dbReference type="SUPFAM" id="SSF52540">
    <property type="entry name" value="P-loop containing nucleoside triphosphate hydrolases"/>
    <property type="match status" value="1"/>
</dbReference>
<evidence type="ECO:0000256" key="2">
    <source>
        <dbReference type="ARBA" id="ARBA00022741"/>
    </source>
</evidence>
<organism evidence="8 9">
    <name type="scientific">Pleurotus eryngii</name>
    <name type="common">Boletus of the steppes</name>
    <dbReference type="NCBI Taxonomy" id="5323"/>
    <lineage>
        <taxon>Eukaryota</taxon>
        <taxon>Fungi</taxon>
        <taxon>Dikarya</taxon>
        <taxon>Basidiomycota</taxon>
        <taxon>Agaricomycotina</taxon>
        <taxon>Agaricomycetes</taxon>
        <taxon>Agaricomycetidae</taxon>
        <taxon>Agaricales</taxon>
        <taxon>Pleurotineae</taxon>
        <taxon>Pleurotaceae</taxon>
        <taxon>Pleurotus</taxon>
    </lineage>
</organism>
<gene>
    <name evidence="8" type="ORF">BDN71DRAFT_602419</name>
</gene>
<evidence type="ECO:0000256" key="3">
    <source>
        <dbReference type="ARBA" id="ARBA00022840"/>
    </source>
</evidence>
<dbReference type="SMART" id="SM00490">
    <property type="entry name" value="HELICc"/>
    <property type="match status" value="1"/>
</dbReference>
<dbReference type="GO" id="GO:0005634">
    <property type="term" value="C:nucleus"/>
    <property type="evidence" value="ECO:0007669"/>
    <property type="project" value="TreeGrafter"/>
</dbReference>
<evidence type="ECO:0000259" key="7">
    <source>
        <dbReference type="PROSITE" id="PS51194"/>
    </source>
</evidence>
<keyword evidence="9" id="KW-1185">Reference proteome</keyword>
<evidence type="ECO:0000256" key="1">
    <source>
        <dbReference type="ARBA" id="ARBA00005446"/>
    </source>
</evidence>
<evidence type="ECO:0000256" key="5">
    <source>
        <dbReference type="ARBA" id="ARBA00034808"/>
    </source>
</evidence>
<evidence type="ECO:0000313" key="9">
    <source>
        <dbReference type="Proteomes" id="UP000807025"/>
    </source>
</evidence>
<dbReference type="GO" id="GO:0003676">
    <property type="term" value="F:nucleic acid binding"/>
    <property type="evidence" value="ECO:0007669"/>
    <property type="project" value="InterPro"/>
</dbReference>
<dbReference type="GO" id="GO:0000724">
    <property type="term" value="P:double-strand break repair via homologous recombination"/>
    <property type="evidence" value="ECO:0007669"/>
    <property type="project" value="TreeGrafter"/>
</dbReference>
<dbReference type="PROSITE" id="PS51194">
    <property type="entry name" value="HELICASE_CTER"/>
    <property type="match status" value="1"/>
</dbReference>
<dbReference type="Gene3D" id="3.40.50.300">
    <property type="entry name" value="P-loop containing nucleotide triphosphate hydrolases"/>
    <property type="match status" value="2"/>
</dbReference>
<evidence type="ECO:0000256" key="4">
    <source>
        <dbReference type="ARBA" id="ARBA00034617"/>
    </source>
</evidence>
<dbReference type="Proteomes" id="UP000807025">
    <property type="component" value="Unassembled WGS sequence"/>
</dbReference>
<dbReference type="Pfam" id="PF00271">
    <property type="entry name" value="Helicase_C"/>
    <property type="match status" value="1"/>
</dbReference>
<feature type="domain" description="Helicase ATP-binding" evidence="6">
    <location>
        <begin position="1100"/>
        <end position="1260"/>
    </location>
</feature>
<dbReference type="PROSITE" id="PS51192">
    <property type="entry name" value="HELICASE_ATP_BIND_1"/>
    <property type="match status" value="1"/>
</dbReference>
<keyword evidence="3" id="KW-0067">ATP-binding</keyword>
<comment type="catalytic activity">
    <reaction evidence="4">
        <text>Couples ATP hydrolysis with the unwinding of duplex DNA by translocating in the 3'-5' direction.</text>
        <dbReference type="EC" id="5.6.2.4"/>
    </reaction>
</comment>
<dbReference type="SMART" id="SM00487">
    <property type="entry name" value="DEXDc"/>
    <property type="match status" value="1"/>
</dbReference>
<dbReference type="OrthoDB" id="2507344at2759"/>
<dbReference type="GO" id="GO:0043138">
    <property type="term" value="F:3'-5' DNA helicase activity"/>
    <property type="evidence" value="ECO:0007669"/>
    <property type="project" value="UniProtKB-EC"/>
</dbReference>
<dbReference type="InterPro" id="IPR014001">
    <property type="entry name" value="Helicase_ATP-bd"/>
</dbReference>
<protein>
    <recommendedName>
        <fullName evidence="5">DNA 3'-5' helicase</fullName>
        <ecNumber evidence="5">5.6.2.4</ecNumber>
    </recommendedName>
</protein>
<dbReference type="GO" id="GO:0005524">
    <property type="term" value="F:ATP binding"/>
    <property type="evidence" value="ECO:0007669"/>
    <property type="project" value="UniProtKB-KW"/>
</dbReference>